<sequence length="107" mass="12554">MIESSELSRYLTHLIMELYSPNRNDLNVKQGCLMFADRRTTPRTLRPNVLKALYCGHPGTTRLKPLPHIYVYQPLLDRDIKCLVPMFRMRITRKDSGQSRTSLMEED</sequence>
<reference evidence="3" key="1">
    <citation type="submission" date="2016-06" db="UniProtKB">
        <authorList>
            <consortium name="WormBaseParasite"/>
        </authorList>
    </citation>
    <scope>IDENTIFICATION</scope>
</reference>
<reference evidence="1 2" key="2">
    <citation type="submission" date="2018-11" db="EMBL/GenBank/DDBJ databases">
        <authorList>
            <consortium name="Pathogen Informatics"/>
        </authorList>
    </citation>
    <scope>NUCLEOTIDE SEQUENCE [LARGE SCALE GENOMIC DNA]</scope>
</reference>
<accession>A0A183UVE8</accession>
<gene>
    <name evidence="1" type="ORF">TCNE_LOCUS12468</name>
</gene>
<keyword evidence="2" id="KW-1185">Reference proteome</keyword>
<proteinExistence type="predicted"/>
<name>A0A183UVE8_TOXCA</name>
<evidence type="ECO:0000313" key="2">
    <source>
        <dbReference type="Proteomes" id="UP000050794"/>
    </source>
</evidence>
<dbReference type="WBParaSite" id="TCNE_0001246801-mRNA-1">
    <property type="protein sequence ID" value="TCNE_0001246801-mRNA-1"/>
    <property type="gene ID" value="TCNE_0001246801"/>
</dbReference>
<dbReference type="Proteomes" id="UP000050794">
    <property type="component" value="Unassembled WGS sequence"/>
</dbReference>
<dbReference type="EMBL" id="UYWY01021277">
    <property type="protein sequence ID" value="VDM43789.1"/>
    <property type="molecule type" value="Genomic_DNA"/>
</dbReference>
<dbReference type="AlphaFoldDB" id="A0A183UVE8"/>
<protein>
    <submittedName>
        <fullName evidence="3">DUF4485 domain-containing protein</fullName>
    </submittedName>
</protein>
<organism evidence="2 3">
    <name type="scientific">Toxocara canis</name>
    <name type="common">Canine roundworm</name>
    <dbReference type="NCBI Taxonomy" id="6265"/>
    <lineage>
        <taxon>Eukaryota</taxon>
        <taxon>Metazoa</taxon>
        <taxon>Ecdysozoa</taxon>
        <taxon>Nematoda</taxon>
        <taxon>Chromadorea</taxon>
        <taxon>Rhabditida</taxon>
        <taxon>Spirurina</taxon>
        <taxon>Ascaridomorpha</taxon>
        <taxon>Ascaridoidea</taxon>
        <taxon>Toxocaridae</taxon>
        <taxon>Toxocara</taxon>
    </lineage>
</organism>
<evidence type="ECO:0000313" key="3">
    <source>
        <dbReference type="WBParaSite" id="TCNE_0001246801-mRNA-1"/>
    </source>
</evidence>
<evidence type="ECO:0000313" key="1">
    <source>
        <dbReference type="EMBL" id="VDM43789.1"/>
    </source>
</evidence>